<dbReference type="GO" id="GO:0005634">
    <property type="term" value="C:nucleus"/>
    <property type="evidence" value="ECO:0007669"/>
    <property type="project" value="UniProtKB-SubCell"/>
</dbReference>
<dbReference type="Pfam" id="PF13359">
    <property type="entry name" value="DDE_Tnp_4"/>
    <property type="match status" value="1"/>
</dbReference>
<reference evidence="10" key="2">
    <citation type="journal article" date="2023" name="BMC Genomics">
        <title>Pest status, molecular evolution, and epigenetic factors derived from the genome assembly of Frankliniella fusca, a thysanopteran phytovirus vector.</title>
        <authorList>
            <person name="Catto M.A."/>
            <person name="Labadie P.E."/>
            <person name="Jacobson A.L."/>
            <person name="Kennedy G.G."/>
            <person name="Srinivasan R."/>
            <person name="Hunt B.G."/>
        </authorList>
    </citation>
    <scope>NUCLEOTIDE SEQUENCE</scope>
    <source>
        <strain evidence="10">PL_HMW_Pooled</strain>
    </source>
</reference>
<dbReference type="AlphaFoldDB" id="A0AAE1HZL2"/>
<gene>
    <name evidence="10" type="ORF">KUF71_024179</name>
</gene>
<dbReference type="GO" id="GO:0046872">
    <property type="term" value="F:metal ion binding"/>
    <property type="evidence" value="ECO:0007669"/>
    <property type="project" value="UniProtKB-KW"/>
</dbReference>
<keyword evidence="6" id="KW-0378">Hydrolase</keyword>
<dbReference type="GO" id="GO:0004518">
    <property type="term" value="F:nuclease activity"/>
    <property type="evidence" value="ECO:0007669"/>
    <property type="project" value="UniProtKB-KW"/>
</dbReference>
<protein>
    <submittedName>
        <fullName evidence="10">Nuclease</fullName>
    </submittedName>
</protein>
<organism evidence="10 11">
    <name type="scientific">Frankliniella fusca</name>
    <dbReference type="NCBI Taxonomy" id="407009"/>
    <lineage>
        <taxon>Eukaryota</taxon>
        <taxon>Metazoa</taxon>
        <taxon>Ecdysozoa</taxon>
        <taxon>Arthropoda</taxon>
        <taxon>Hexapoda</taxon>
        <taxon>Insecta</taxon>
        <taxon>Pterygota</taxon>
        <taxon>Neoptera</taxon>
        <taxon>Paraneoptera</taxon>
        <taxon>Thysanoptera</taxon>
        <taxon>Terebrantia</taxon>
        <taxon>Thripoidea</taxon>
        <taxon>Thripidae</taxon>
        <taxon>Frankliniella</taxon>
    </lineage>
</organism>
<reference evidence="10" key="1">
    <citation type="submission" date="2021-07" db="EMBL/GenBank/DDBJ databases">
        <authorList>
            <person name="Catto M.A."/>
            <person name="Jacobson A."/>
            <person name="Kennedy G."/>
            <person name="Labadie P."/>
            <person name="Hunt B.G."/>
            <person name="Srinivasan R."/>
        </authorList>
    </citation>
    <scope>NUCLEOTIDE SEQUENCE</scope>
    <source>
        <strain evidence="10">PL_HMW_Pooled</strain>
        <tissue evidence="10">Head</tissue>
    </source>
</reference>
<evidence type="ECO:0000256" key="1">
    <source>
        <dbReference type="ARBA" id="ARBA00001968"/>
    </source>
</evidence>
<dbReference type="InterPro" id="IPR027806">
    <property type="entry name" value="HARBI1_dom"/>
</dbReference>
<keyword evidence="7" id="KW-0539">Nucleus</keyword>
<comment type="caution">
    <text evidence="10">The sequence shown here is derived from an EMBL/GenBank/DDBJ whole genome shotgun (WGS) entry which is preliminary data.</text>
</comment>
<comment type="similarity">
    <text evidence="3">Belongs to the HARBI1 family.</text>
</comment>
<comment type="cofactor">
    <cofactor evidence="1">
        <name>a divalent metal cation</name>
        <dbReference type="ChEBI" id="CHEBI:60240"/>
    </cofactor>
</comment>
<dbReference type="EMBL" id="JAHWGI010001412">
    <property type="protein sequence ID" value="KAK3930822.1"/>
    <property type="molecule type" value="Genomic_DNA"/>
</dbReference>
<evidence type="ECO:0000256" key="8">
    <source>
        <dbReference type="SAM" id="MobiDB-lite"/>
    </source>
</evidence>
<evidence type="ECO:0000256" key="4">
    <source>
        <dbReference type="ARBA" id="ARBA00022722"/>
    </source>
</evidence>
<accession>A0AAE1HZL2</accession>
<sequence length="156" mass="17546">MTLLGDSGYKLEPWCMCIIPILDAAPGSNEDLFTKDHCKARNSVERCIGVLKGRFRCLLKDRVLYHAPRKAGLLVKACCVLHNMCSNARLPEDPDAAPVEGEKDDVLPPEDEQSEDEMDARLAIDPNERNVDRVAAEVRNRLVELLAIQRHELNQQ</sequence>
<dbReference type="Proteomes" id="UP001219518">
    <property type="component" value="Unassembled WGS sequence"/>
</dbReference>
<evidence type="ECO:0000313" key="10">
    <source>
        <dbReference type="EMBL" id="KAK3930822.1"/>
    </source>
</evidence>
<dbReference type="PANTHER" id="PTHR22930:SF267">
    <property type="entry name" value="NUCLEASE HARBI1-RELATED"/>
    <property type="match status" value="1"/>
</dbReference>
<evidence type="ECO:0000313" key="11">
    <source>
        <dbReference type="Proteomes" id="UP001219518"/>
    </source>
</evidence>
<evidence type="ECO:0000256" key="6">
    <source>
        <dbReference type="ARBA" id="ARBA00022801"/>
    </source>
</evidence>
<name>A0AAE1HZL2_9NEOP</name>
<dbReference type="PANTHER" id="PTHR22930">
    <property type="match status" value="1"/>
</dbReference>
<dbReference type="InterPro" id="IPR045249">
    <property type="entry name" value="HARBI1-like"/>
</dbReference>
<evidence type="ECO:0000259" key="9">
    <source>
        <dbReference type="Pfam" id="PF13359"/>
    </source>
</evidence>
<evidence type="ECO:0000256" key="2">
    <source>
        <dbReference type="ARBA" id="ARBA00004123"/>
    </source>
</evidence>
<feature type="compositionally biased region" description="Acidic residues" evidence="8">
    <location>
        <begin position="107"/>
        <end position="118"/>
    </location>
</feature>
<keyword evidence="5" id="KW-0479">Metal-binding</keyword>
<feature type="domain" description="DDE Tnp4" evidence="9">
    <location>
        <begin position="2"/>
        <end position="83"/>
    </location>
</feature>
<keyword evidence="4" id="KW-0540">Nuclease</keyword>
<keyword evidence="11" id="KW-1185">Reference proteome</keyword>
<evidence type="ECO:0000256" key="7">
    <source>
        <dbReference type="ARBA" id="ARBA00023242"/>
    </source>
</evidence>
<evidence type="ECO:0000256" key="3">
    <source>
        <dbReference type="ARBA" id="ARBA00006958"/>
    </source>
</evidence>
<proteinExistence type="inferred from homology"/>
<evidence type="ECO:0000256" key="5">
    <source>
        <dbReference type="ARBA" id="ARBA00022723"/>
    </source>
</evidence>
<feature type="region of interest" description="Disordered" evidence="8">
    <location>
        <begin position="90"/>
        <end position="126"/>
    </location>
</feature>
<dbReference type="GO" id="GO:0016787">
    <property type="term" value="F:hydrolase activity"/>
    <property type="evidence" value="ECO:0007669"/>
    <property type="project" value="UniProtKB-KW"/>
</dbReference>
<comment type="subcellular location">
    <subcellularLocation>
        <location evidence="2">Nucleus</location>
    </subcellularLocation>
</comment>